<reference evidence="8" key="1">
    <citation type="submission" date="2016-10" db="EMBL/GenBank/DDBJ databases">
        <authorList>
            <person name="Benchimol M."/>
            <person name="Almeida L.G."/>
            <person name="Vasconcelos A.T."/>
            <person name="Perreira-Neves A."/>
            <person name="Rosa I.A."/>
            <person name="Tasca T."/>
            <person name="Bogo M.R."/>
            <person name="de Souza W."/>
        </authorList>
    </citation>
    <scope>NUCLEOTIDE SEQUENCE [LARGE SCALE GENOMIC DNA]</scope>
    <source>
        <strain evidence="8">K</strain>
    </source>
</reference>
<evidence type="ECO:0000256" key="4">
    <source>
        <dbReference type="ARBA" id="ARBA00022777"/>
    </source>
</evidence>
<dbReference type="AlphaFoldDB" id="A0A1J4KDZ6"/>
<dbReference type="FunFam" id="1.10.510.10:FF:000571">
    <property type="entry name" value="Maternal embryonic leucine zipper kinase"/>
    <property type="match status" value="1"/>
</dbReference>
<evidence type="ECO:0000256" key="2">
    <source>
        <dbReference type="ARBA" id="ARBA00022679"/>
    </source>
</evidence>
<dbReference type="VEuPathDB" id="TrichDB:TRFO_24021"/>
<evidence type="ECO:0000256" key="5">
    <source>
        <dbReference type="ARBA" id="ARBA00022840"/>
    </source>
</evidence>
<dbReference type="RefSeq" id="XP_068360821.1">
    <property type="nucleotide sequence ID" value="XM_068503510.1"/>
</dbReference>
<dbReference type="InterPro" id="IPR000719">
    <property type="entry name" value="Prot_kinase_dom"/>
</dbReference>
<gene>
    <name evidence="8" type="ORF">TRFO_24021</name>
</gene>
<comment type="caution">
    <text evidence="8">The sequence shown here is derived from an EMBL/GenBank/DDBJ whole genome shotgun (WGS) entry which is preliminary data.</text>
</comment>
<dbReference type="PANTHER" id="PTHR24346">
    <property type="entry name" value="MAP/MICROTUBULE AFFINITY-REGULATING KINASE"/>
    <property type="match status" value="1"/>
</dbReference>
<dbReference type="GO" id="GO:0005524">
    <property type="term" value="F:ATP binding"/>
    <property type="evidence" value="ECO:0007669"/>
    <property type="project" value="UniProtKB-KW"/>
</dbReference>
<keyword evidence="2" id="KW-0808">Transferase</keyword>
<dbReference type="SUPFAM" id="SSF56112">
    <property type="entry name" value="Protein kinase-like (PK-like)"/>
    <property type="match status" value="1"/>
</dbReference>
<dbReference type="EMBL" id="MLAK01000689">
    <property type="protein sequence ID" value="OHT07685.1"/>
    <property type="molecule type" value="Genomic_DNA"/>
</dbReference>
<dbReference type="GeneID" id="94838214"/>
<keyword evidence="1" id="KW-0723">Serine/threonine-protein kinase</keyword>
<dbReference type="GO" id="GO:0035556">
    <property type="term" value="P:intracellular signal transduction"/>
    <property type="evidence" value="ECO:0007669"/>
    <property type="project" value="TreeGrafter"/>
</dbReference>
<keyword evidence="3" id="KW-0547">Nucleotide-binding</keyword>
<name>A0A1J4KDZ6_9EUKA</name>
<dbReference type="InterPro" id="IPR011009">
    <property type="entry name" value="Kinase-like_dom_sf"/>
</dbReference>
<keyword evidence="4" id="KW-0418">Kinase</keyword>
<accession>A0A1J4KDZ6</accession>
<dbReference type="SMART" id="SM00220">
    <property type="entry name" value="S_TKc"/>
    <property type="match status" value="1"/>
</dbReference>
<proteinExistence type="predicted"/>
<keyword evidence="5" id="KW-0067">ATP-binding</keyword>
<evidence type="ECO:0000256" key="3">
    <source>
        <dbReference type="ARBA" id="ARBA00022741"/>
    </source>
</evidence>
<protein>
    <recommendedName>
        <fullName evidence="7">Protein kinase domain-containing protein</fullName>
    </recommendedName>
</protein>
<feature type="region of interest" description="Disordered" evidence="6">
    <location>
        <begin position="309"/>
        <end position="332"/>
    </location>
</feature>
<dbReference type="Pfam" id="PF00069">
    <property type="entry name" value="Pkinase"/>
    <property type="match status" value="1"/>
</dbReference>
<keyword evidence="9" id="KW-1185">Reference proteome</keyword>
<evidence type="ECO:0000313" key="9">
    <source>
        <dbReference type="Proteomes" id="UP000179807"/>
    </source>
</evidence>
<dbReference type="PROSITE" id="PS51257">
    <property type="entry name" value="PROKAR_LIPOPROTEIN"/>
    <property type="match status" value="1"/>
</dbReference>
<evidence type="ECO:0000313" key="8">
    <source>
        <dbReference type="EMBL" id="OHT07685.1"/>
    </source>
</evidence>
<sequence length="525" mass="59418">MEKVQKYLPDYMVMFQIGSGTSCQVFLAQNKANNIPVAIKVRFIESIDDNFDLQKMKEEAHFLKKIHHDNIIHFYELIEKDGFIALVLEYLGNGTLMDHIAYGRPMNLLQARKIFIQIAQAIKYLHQEVNIVHRDLKAENILLDNNFNPKLIDFGLSKEFKTNNENDLMRTRCGSPCYVSPEVIQTNGYTEKTDIWSLGIILYLMVYGTFPFYEENIQLLFKKIIYDPIVFPDDKPLENNAVNFGESKNDDMNEKFGCSYNPGAFHDHEEANESNQINNQGNHSKSYGTPTEAIMDSIVNDSYNFYPDNGNNLLESSNRNRSGQAQSHVGSTHNAEAMQSVKDLITQMLSKDPNDRPDIDTVCKHKWVVGPSSSSSSLSPISGTIHSHFCDLKQNHSMIPVSRTPPSIHAPVNIPYNGNIPRLIPSGHRIAPSFSIQLNTDLTNNYNQQSCNSSDNDSNIPNTNILSHFTKKYIPSSLTFQKMKTKMRIGKSTLKSHLIKSITPPKPIHMNIGRTNVVHPSISGH</sequence>
<evidence type="ECO:0000256" key="1">
    <source>
        <dbReference type="ARBA" id="ARBA00022527"/>
    </source>
</evidence>
<feature type="compositionally biased region" description="Low complexity" evidence="6">
    <location>
        <begin position="309"/>
        <end position="323"/>
    </location>
</feature>
<dbReference type="GO" id="GO:0005737">
    <property type="term" value="C:cytoplasm"/>
    <property type="evidence" value="ECO:0007669"/>
    <property type="project" value="TreeGrafter"/>
</dbReference>
<organism evidence="8 9">
    <name type="scientific">Tritrichomonas foetus</name>
    <dbReference type="NCBI Taxonomy" id="1144522"/>
    <lineage>
        <taxon>Eukaryota</taxon>
        <taxon>Metamonada</taxon>
        <taxon>Parabasalia</taxon>
        <taxon>Tritrichomonadida</taxon>
        <taxon>Tritrichomonadidae</taxon>
        <taxon>Tritrichomonas</taxon>
    </lineage>
</organism>
<dbReference type="InterPro" id="IPR008271">
    <property type="entry name" value="Ser/Thr_kinase_AS"/>
</dbReference>
<dbReference type="Proteomes" id="UP000179807">
    <property type="component" value="Unassembled WGS sequence"/>
</dbReference>
<dbReference type="Gene3D" id="1.10.510.10">
    <property type="entry name" value="Transferase(Phosphotransferase) domain 1"/>
    <property type="match status" value="2"/>
</dbReference>
<dbReference type="PROSITE" id="PS00108">
    <property type="entry name" value="PROTEIN_KINASE_ST"/>
    <property type="match status" value="1"/>
</dbReference>
<dbReference type="PROSITE" id="PS50011">
    <property type="entry name" value="PROTEIN_KINASE_DOM"/>
    <property type="match status" value="1"/>
</dbReference>
<dbReference type="GO" id="GO:0004674">
    <property type="term" value="F:protein serine/threonine kinase activity"/>
    <property type="evidence" value="ECO:0007669"/>
    <property type="project" value="UniProtKB-KW"/>
</dbReference>
<dbReference type="PANTHER" id="PTHR24346:SF82">
    <property type="entry name" value="KP78A-RELATED"/>
    <property type="match status" value="1"/>
</dbReference>
<evidence type="ECO:0000256" key="6">
    <source>
        <dbReference type="SAM" id="MobiDB-lite"/>
    </source>
</evidence>
<evidence type="ECO:0000259" key="7">
    <source>
        <dbReference type="PROSITE" id="PS50011"/>
    </source>
</evidence>
<feature type="domain" description="Protein kinase" evidence="7">
    <location>
        <begin position="11"/>
        <end position="368"/>
    </location>
</feature>